<dbReference type="CDD" id="cd11041">
    <property type="entry name" value="CYP503A1-like"/>
    <property type="match status" value="1"/>
</dbReference>
<evidence type="ECO:0008006" key="9">
    <source>
        <dbReference type="Google" id="ProtNLM"/>
    </source>
</evidence>
<evidence type="ECO:0000256" key="6">
    <source>
        <dbReference type="ARBA" id="ARBA00023033"/>
    </source>
</evidence>
<evidence type="ECO:0000256" key="4">
    <source>
        <dbReference type="ARBA" id="ARBA00023002"/>
    </source>
</evidence>
<accession>A0A8H6X2P1</accession>
<keyword evidence="6" id="KW-0503">Monooxygenase</keyword>
<evidence type="ECO:0000256" key="2">
    <source>
        <dbReference type="ARBA" id="ARBA00010617"/>
    </source>
</evidence>
<dbReference type="Proteomes" id="UP000620124">
    <property type="component" value="Unassembled WGS sequence"/>
</dbReference>
<gene>
    <name evidence="7" type="ORF">MVEN_02386200</name>
</gene>
<comment type="similarity">
    <text evidence="2">Belongs to the cytochrome P450 family.</text>
</comment>
<dbReference type="GO" id="GO:0020037">
    <property type="term" value="F:heme binding"/>
    <property type="evidence" value="ECO:0007669"/>
    <property type="project" value="InterPro"/>
</dbReference>
<dbReference type="GO" id="GO:0004497">
    <property type="term" value="F:monooxygenase activity"/>
    <property type="evidence" value="ECO:0007669"/>
    <property type="project" value="UniProtKB-KW"/>
</dbReference>
<comment type="caution">
    <text evidence="7">The sequence shown here is derived from an EMBL/GenBank/DDBJ whole genome shotgun (WGS) entry which is preliminary data.</text>
</comment>
<keyword evidence="4" id="KW-0560">Oxidoreductase</keyword>
<dbReference type="AlphaFoldDB" id="A0A8H6X2P1"/>
<dbReference type="Pfam" id="PF00067">
    <property type="entry name" value="p450"/>
    <property type="match status" value="1"/>
</dbReference>
<evidence type="ECO:0000313" key="8">
    <source>
        <dbReference type="Proteomes" id="UP000620124"/>
    </source>
</evidence>
<dbReference type="OrthoDB" id="1844152at2759"/>
<keyword evidence="3" id="KW-0479">Metal-binding</keyword>
<dbReference type="SUPFAM" id="SSF48264">
    <property type="entry name" value="Cytochrome P450"/>
    <property type="match status" value="1"/>
</dbReference>
<evidence type="ECO:0000313" key="7">
    <source>
        <dbReference type="EMBL" id="KAF7333203.1"/>
    </source>
</evidence>
<keyword evidence="5" id="KW-0408">Iron</keyword>
<dbReference type="GO" id="GO:0005506">
    <property type="term" value="F:iron ion binding"/>
    <property type="evidence" value="ECO:0007669"/>
    <property type="project" value="InterPro"/>
</dbReference>
<name>A0A8H6X2P1_9AGAR</name>
<sequence length="455" mass="51410">MASFKASTEHAWVPVGLPWMGKRDEFLASIRANVRGFVKSSALYTEGYRKYSKAGQVYVVPTWTRGPQIVVPPSMGPWIAAIPDDVLNAKDCTYDNVQFKYTVGHPEILANDMIDLLIKRELTRTTGTMNVEIIEEIDDSLESLFGADGQWRKVGVFDTLTRTVGRVSSRVFVGKELCRNMEYVMSASDFARAVSVSGYILHLFPKFMRPAILDMRAKAADPTYPWEEPEDFITWMVRESFKRDTDHETSVYHLSYRIVLLNFGGITTTSIMVVNAVLDIWSSHNAADVIVALREEAELVLKEHGEWSKAALAKLHRLDSAIRESARVSAIGGNALARRVKVDDFTLPNGLAVPKNSTIGVSMDGIHFDEEHYDRPTIYDPFRFSRPREETLASEKPRVNEDLVTTSALAPFLAWPARLPRPLLRRQQCQDDTRTAASRLRDPALRYAPSECRHR</sequence>
<dbReference type="InterPro" id="IPR036396">
    <property type="entry name" value="Cyt_P450_sf"/>
</dbReference>
<dbReference type="GO" id="GO:0016705">
    <property type="term" value="F:oxidoreductase activity, acting on paired donors, with incorporation or reduction of molecular oxygen"/>
    <property type="evidence" value="ECO:0007669"/>
    <property type="project" value="InterPro"/>
</dbReference>
<protein>
    <recommendedName>
        <fullName evidence="9">Cytochrome P450</fullName>
    </recommendedName>
</protein>
<keyword evidence="8" id="KW-1185">Reference proteome</keyword>
<dbReference type="Gene3D" id="1.10.630.10">
    <property type="entry name" value="Cytochrome P450"/>
    <property type="match status" value="1"/>
</dbReference>
<dbReference type="EMBL" id="JACAZI010000030">
    <property type="protein sequence ID" value="KAF7333203.1"/>
    <property type="molecule type" value="Genomic_DNA"/>
</dbReference>
<evidence type="ECO:0000256" key="3">
    <source>
        <dbReference type="ARBA" id="ARBA00022723"/>
    </source>
</evidence>
<comment type="cofactor">
    <cofactor evidence="1">
        <name>heme</name>
        <dbReference type="ChEBI" id="CHEBI:30413"/>
    </cofactor>
</comment>
<organism evidence="7 8">
    <name type="scientific">Mycena venus</name>
    <dbReference type="NCBI Taxonomy" id="2733690"/>
    <lineage>
        <taxon>Eukaryota</taxon>
        <taxon>Fungi</taxon>
        <taxon>Dikarya</taxon>
        <taxon>Basidiomycota</taxon>
        <taxon>Agaricomycotina</taxon>
        <taxon>Agaricomycetes</taxon>
        <taxon>Agaricomycetidae</taxon>
        <taxon>Agaricales</taxon>
        <taxon>Marasmiineae</taxon>
        <taxon>Mycenaceae</taxon>
        <taxon>Mycena</taxon>
    </lineage>
</organism>
<proteinExistence type="inferred from homology"/>
<reference evidence="7" key="1">
    <citation type="submission" date="2020-05" db="EMBL/GenBank/DDBJ databases">
        <title>Mycena genomes resolve the evolution of fungal bioluminescence.</title>
        <authorList>
            <person name="Tsai I.J."/>
        </authorList>
    </citation>
    <scope>NUCLEOTIDE SEQUENCE</scope>
    <source>
        <strain evidence="7">CCC161011</strain>
    </source>
</reference>
<evidence type="ECO:0000256" key="1">
    <source>
        <dbReference type="ARBA" id="ARBA00001971"/>
    </source>
</evidence>
<dbReference type="PANTHER" id="PTHR46206:SF1">
    <property type="entry name" value="P450, PUTATIVE (EUROFUNG)-RELATED"/>
    <property type="match status" value="1"/>
</dbReference>
<dbReference type="InterPro" id="IPR001128">
    <property type="entry name" value="Cyt_P450"/>
</dbReference>
<evidence type="ECO:0000256" key="5">
    <source>
        <dbReference type="ARBA" id="ARBA00023004"/>
    </source>
</evidence>
<dbReference type="PANTHER" id="PTHR46206">
    <property type="entry name" value="CYTOCHROME P450"/>
    <property type="match status" value="1"/>
</dbReference>